<reference evidence="2" key="1">
    <citation type="journal article" date="2019" name="Sci. Rep.">
        <title>Draft genome of Tanacetum cinerariifolium, the natural source of mosquito coil.</title>
        <authorList>
            <person name="Yamashiro T."/>
            <person name="Shiraishi A."/>
            <person name="Satake H."/>
            <person name="Nakayama K."/>
        </authorList>
    </citation>
    <scope>NUCLEOTIDE SEQUENCE</scope>
</reference>
<organism evidence="2">
    <name type="scientific">Tanacetum cinerariifolium</name>
    <name type="common">Dalmatian daisy</name>
    <name type="synonym">Chrysanthemum cinerariifolium</name>
    <dbReference type="NCBI Taxonomy" id="118510"/>
    <lineage>
        <taxon>Eukaryota</taxon>
        <taxon>Viridiplantae</taxon>
        <taxon>Streptophyta</taxon>
        <taxon>Embryophyta</taxon>
        <taxon>Tracheophyta</taxon>
        <taxon>Spermatophyta</taxon>
        <taxon>Magnoliopsida</taxon>
        <taxon>eudicotyledons</taxon>
        <taxon>Gunneridae</taxon>
        <taxon>Pentapetalae</taxon>
        <taxon>asterids</taxon>
        <taxon>campanulids</taxon>
        <taxon>Asterales</taxon>
        <taxon>Asteraceae</taxon>
        <taxon>Asteroideae</taxon>
        <taxon>Anthemideae</taxon>
        <taxon>Anthemidinae</taxon>
        <taxon>Tanacetum</taxon>
    </lineage>
</organism>
<accession>A0A699Q3L3</accession>
<feature type="compositionally biased region" description="Basic residues" evidence="1">
    <location>
        <begin position="9"/>
        <end position="18"/>
    </location>
</feature>
<dbReference type="AlphaFoldDB" id="A0A699Q3L3"/>
<sequence length="78" mass="8271">KTNDGFQTVRKKKKKGKSKSTNGGQFDGHSVKQNVRCEPKATVDVPKKGNTKKNLLLKAIVPPTNEGGSSSTFTVAAG</sequence>
<feature type="non-terminal residue" evidence="2">
    <location>
        <position position="1"/>
    </location>
</feature>
<gene>
    <name evidence="2" type="ORF">Tci_831478</name>
</gene>
<name>A0A699Q3L3_TANCI</name>
<comment type="caution">
    <text evidence="2">The sequence shown here is derived from an EMBL/GenBank/DDBJ whole genome shotgun (WGS) entry which is preliminary data.</text>
</comment>
<evidence type="ECO:0000313" key="2">
    <source>
        <dbReference type="EMBL" id="GFC59508.1"/>
    </source>
</evidence>
<evidence type="ECO:0000256" key="1">
    <source>
        <dbReference type="SAM" id="MobiDB-lite"/>
    </source>
</evidence>
<dbReference type="EMBL" id="BKCJ010981864">
    <property type="protein sequence ID" value="GFC59508.1"/>
    <property type="molecule type" value="Genomic_DNA"/>
</dbReference>
<feature type="region of interest" description="Disordered" evidence="1">
    <location>
        <begin position="1"/>
        <end position="34"/>
    </location>
</feature>
<protein>
    <submittedName>
        <fullName evidence="2">Uncharacterized protein</fullName>
    </submittedName>
</protein>
<proteinExistence type="predicted"/>